<comment type="caution">
    <text evidence="1">The sequence shown here is derived from an EMBL/GenBank/DDBJ whole genome shotgun (WGS) entry which is preliminary data.</text>
</comment>
<evidence type="ECO:0000313" key="2">
    <source>
        <dbReference type="Proteomes" id="UP000269410"/>
    </source>
</evidence>
<gene>
    <name evidence="1" type="ORF">D6810_00550</name>
</gene>
<accession>A0A3M0Z1N3</accession>
<protein>
    <recommendedName>
        <fullName evidence="3">PEGA domain-containing protein</fullName>
    </recommendedName>
</protein>
<evidence type="ECO:0008006" key="3">
    <source>
        <dbReference type="Google" id="ProtNLM"/>
    </source>
</evidence>
<organism evidence="1 2">
    <name type="scientific">Candidatus Dojkabacteria bacterium</name>
    <dbReference type="NCBI Taxonomy" id="2099670"/>
    <lineage>
        <taxon>Bacteria</taxon>
        <taxon>Candidatus Dojkabacteria</taxon>
    </lineage>
</organism>
<dbReference type="EMBL" id="RFKV01000020">
    <property type="protein sequence ID" value="RMD77577.1"/>
    <property type="molecule type" value="Genomic_DNA"/>
</dbReference>
<reference evidence="1 2" key="1">
    <citation type="submission" date="2018-10" db="EMBL/GenBank/DDBJ databases">
        <title>Thermophilic Lithotrophy and Phototrophy in an Intertidal, Iron-rich, Geothermal Spring.</title>
        <authorList>
            <person name="Ward L.M."/>
            <person name="Idei A."/>
            <person name="Nakagawa M."/>
            <person name="Ueno Y."/>
            <person name="Fischer W."/>
            <person name="Mcglynn S.E."/>
        </authorList>
    </citation>
    <scope>NUCLEOTIDE SEQUENCE [LARGE SCALE GENOMIC DNA]</scope>
    <source>
        <strain evidence="1">J137</strain>
    </source>
</reference>
<proteinExistence type="predicted"/>
<dbReference type="Proteomes" id="UP000269410">
    <property type="component" value="Unassembled WGS sequence"/>
</dbReference>
<sequence>MHFNLDFGTVLGLNKPENISGLQVYSLNGSIDVFVDDVKIGKATKDSPLIYDRIVPGKRRIKLIRSDLPTGLKYWVYSNTVEFIRSTSVVVSFNLGPTERVSEGQLIYTVPKKDPNANNKVRLNFKFEGFSVSIDGSPFLDVSSNFFETVFNTNTQKRFRVTKLGYEPIEFVLLPSTQEERSKLDNFDLVVDIILMQKILPVENL</sequence>
<evidence type="ECO:0000313" key="1">
    <source>
        <dbReference type="EMBL" id="RMD77577.1"/>
    </source>
</evidence>
<dbReference type="AlphaFoldDB" id="A0A3M0Z1N3"/>
<name>A0A3M0Z1N3_9BACT</name>